<evidence type="ECO:0000313" key="2">
    <source>
        <dbReference type="EMBL" id="SFK30384.1"/>
    </source>
</evidence>
<keyword evidence="1" id="KW-0472">Membrane</keyword>
<dbReference type="InParanoid" id="A0A1I3YEW0"/>
<evidence type="ECO:0008006" key="4">
    <source>
        <dbReference type="Google" id="ProtNLM"/>
    </source>
</evidence>
<feature type="transmembrane region" description="Helical" evidence="1">
    <location>
        <begin position="98"/>
        <end position="122"/>
    </location>
</feature>
<keyword evidence="1" id="KW-0812">Transmembrane</keyword>
<dbReference type="RefSeq" id="WP_091319424.1">
    <property type="nucleotide sequence ID" value="NZ_FOSW01000001.1"/>
</dbReference>
<keyword evidence="3" id="KW-1185">Reference proteome</keyword>
<reference evidence="2 3" key="1">
    <citation type="submission" date="2016-10" db="EMBL/GenBank/DDBJ databases">
        <authorList>
            <person name="de Groot N.N."/>
        </authorList>
    </citation>
    <scope>NUCLEOTIDE SEQUENCE [LARGE SCALE GENOMIC DNA]</scope>
    <source>
        <strain evidence="2 3">DSM 45317</strain>
    </source>
</reference>
<protein>
    <recommendedName>
        <fullName evidence="4">Tryptophan-associated transmembrane protein (Trp_oprn_chp)</fullName>
    </recommendedName>
</protein>
<dbReference type="Proteomes" id="UP000199152">
    <property type="component" value="Unassembled WGS sequence"/>
</dbReference>
<proteinExistence type="predicted"/>
<organism evidence="2 3">
    <name type="scientific">Geodermatophilus ruber</name>
    <dbReference type="NCBI Taxonomy" id="504800"/>
    <lineage>
        <taxon>Bacteria</taxon>
        <taxon>Bacillati</taxon>
        <taxon>Actinomycetota</taxon>
        <taxon>Actinomycetes</taxon>
        <taxon>Geodermatophilales</taxon>
        <taxon>Geodermatophilaceae</taxon>
        <taxon>Geodermatophilus</taxon>
    </lineage>
</organism>
<dbReference type="STRING" id="504800.SAMN04488085_1013"/>
<feature type="transmembrane region" description="Helical" evidence="1">
    <location>
        <begin position="12"/>
        <end position="34"/>
    </location>
</feature>
<accession>A0A1I3YEW0</accession>
<gene>
    <name evidence="2" type="ORF">SAMN04488085_1013</name>
</gene>
<sequence length="180" mass="17968">MLPRRSVDVAGVLRLVAAGLLLVGGTLLALAPFLDLVSVAREGEVRYSSTGWGGAGAGFLPAPEFGLPMVAAAVLLLAAAVLAAVARWSVRLRTVAGAAAVLAVSVTVGVVWLVLGYAGHFLDLVRVAAEDPEVAATGAGRVLATLALIAGLPGLVALLVAPLADRAAQRPVTAPVGGAW</sequence>
<evidence type="ECO:0000313" key="3">
    <source>
        <dbReference type="Proteomes" id="UP000199152"/>
    </source>
</evidence>
<name>A0A1I3YEW0_9ACTN</name>
<keyword evidence="1" id="KW-1133">Transmembrane helix</keyword>
<feature type="transmembrane region" description="Helical" evidence="1">
    <location>
        <begin position="142"/>
        <end position="161"/>
    </location>
</feature>
<dbReference type="AlphaFoldDB" id="A0A1I3YEW0"/>
<dbReference type="EMBL" id="FOSW01000001">
    <property type="protein sequence ID" value="SFK30384.1"/>
    <property type="molecule type" value="Genomic_DNA"/>
</dbReference>
<evidence type="ECO:0000256" key="1">
    <source>
        <dbReference type="SAM" id="Phobius"/>
    </source>
</evidence>
<feature type="transmembrane region" description="Helical" evidence="1">
    <location>
        <begin position="65"/>
        <end position="86"/>
    </location>
</feature>